<dbReference type="RefSeq" id="WP_250142093.1">
    <property type="nucleotide sequence ID" value="NZ_JALIQP010000005.1"/>
</dbReference>
<keyword evidence="3" id="KW-1185">Reference proteome</keyword>
<feature type="domain" description="Halobacterial output" evidence="1">
    <location>
        <begin position="10"/>
        <end position="74"/>
    </location>
</feature>
<evidence type="ECO:0000313" key="3">
    <source>
        <dbReference type="Proteomes" id="UP001595898"/>
    </source>
</evidence>
<dbReference type="InterPro" id="IPR040624">
    <property type="entry name" value="HalOD1"/>
</dbReference>
<evidence type="ECO:0000313" key="2">
    <source>
        <dbReference type="EMBL" id="MFC4543882.1"/>
    </source>
</evidence>
<reference evidence="2 3" key="1">
    <citation type="journal article" date="2019" name="Int. J. Syst. Evol. Microbiol.">
        <title>The Global Catalogue of Microorganisms (GCM) 10K type strain sequencing project: providing services to taxonomists for standard genome sequencing and annotation.</title>
        <authorList>
            <consortium name="The Broad Institute Genomics Platform"/>
            <consortium name="The Broad Institute Genome Sequencing Center for Infectious Disease"/>
            <person name="Wu L."/>
            <person name="Ma J."/>
        </authorList>
    </citation>
    <scope>NUCLEOTIDE SEQUENCE [LARGE SCALE GENOMIC DNA]</scope>
    <source>
        <strain evidence="2 3">WLHS5</strain>
    </source>
</reference>
<dbReference type="Proteomes" id="UP001595898">
    <property type="component" value="Unassembled WGS sequence"/>
</dbReference>
<comment type="caution">
    <text evidence="2">The sequence shown here is derived from an EMBL/GenBank/DDBJ whole genome shotgun (WGS) entry which is preliminary data.</text>
</comment>
<dbReference type="Pfam" id="PF18545">
    <property type="entry name" value="HalOD1"/>
    <property type="match status" value="1"/>
</dbReference>
<dbReference type="EMBL" id="JBHSFA010000009">
    <property type="protein sequence ID" value="MFC4543882.1"/>
    <property type="molecule type" value="Genomic_DNA"/>
</dbReference>
<organism evidence="2 3">
    <name type="scientific">Halosolutus amylolyticus</name>
    <dbReference type="NCBI Taxonomy" id="2932267"/>
    <lineage>
        <taxon>Archaea</taxon>
        <taxon>Methanobacteriati</taxon>
        <taxon>Methanobacteriota</taxon>
        <taxon>Stenosarchaea group</taxon>
        <taxon>Halobacteria</taxon>
        <taxon>Halobacteriales</taxon>
        <taxon>Natrialbaceae</taxon>
        <taxon>Halosolutus</taxon>
    </lineage>
</organism>
<protein>
    <submittedName>
        <fullName evidence="2">HalOD1 output domain-containing protein</fullName>
    </submittedName>
</protein>
<evidence type="ECO:0000259" key="1">
    <source>
        <dbReference type="Pfam" id="PF18545"/>
    </source>
</evidence>
<gene>
    <name evidence="2" type="ORF">ACFO5R_18305</name>
</gene>
<name>A0ABD5PTI5_9EURY</name>
<dbReference type="AlphaFoldDB" id="A0ABD5PTI5"/>
<sequence length="77" mass="8213">MGEDATLETDEPASHAVIRVVAAYTNRPPIDLKPLHDVIDVDALDALVSHAGDCVVRFRYEGLRVVVTGDGIAVTGE</sequence>
<proteinExistence type="predicted"/>
<accession>A0ABD5PTI5</accession>